<accession>A0ABS9RW13</accession>
<evidence type="ECO:0000313" key="2">
    <source>
        <dbReference type="Proteomes" id="UP001202117"/>
    </source>
</evidence>
<reference evidence="1 2" key="1">
    <citation type="submission" date="2022-02" db="EMBL/GenBank/DDBJ databases">
        <title>Halomonas fukangensis sp. nov., a halophilic bacterium isolated from a bulk soil of Kalidium foliatum at Fukang.</title>
        <authorList>
            <person name="Huang Y."/>
        </authorList>
    </citation>
    <scope>NUCLEOTIDE SEQUENCE [LARGE SCALE GENOMIC DNA]</scope>
    <source>
        <strain evidence="1 2">EGI 63088</strain>
    </source>
</reference>
<name>A0ABS9RW13_9GAMM</name>
<proteinExistence type="predicted"/>
<gene>
    <name evidence="1" type="ORF">MKP05_12775</name>
</gene>
<sequence>MNRSAVSLTRAADGLAIAHATHNRFFADTLVSLEVPITYGQRLARGLGIGFEDKRELMAVCDRHLG</sequence>
<organism evidence="1 2">
    <name type="scientific">Halomonas flagellata</name>
    <dbReference type="NCBI Taxonomy" id="2920385"/>
    <lineage>
        <taxon>Bacteria</taxon>
        <taxon>Pseudomonadati</taxon>
        <taxon>Pseudomonadota</taxon>
        <taxon>Gammaproteobacteria</taxon>
        <taxon>Oceanospirillales</taxon>
        <taxon>Halomonadaceae</taxon>
        <taxon>Halomonas</taxon>
    </lineage>
</organism>
<dbReference type="Proteomes" id="UP001202117">
    <property type="component" value="Unassembled WGS sequence"/>
</dbReference>
<evidence type="ECO:0000313" key="1">
    <source>
        <dbReference type="EMBL" id="MCH4564000.1"/>
    </source>
</evidence>
<keyword evidence="2" id="KW-1185">Reference proteome</keyword>
<dbReference type="EMBL" id="JAKVPY010000014">
    <property type="protein sequence ID" value="MCH4564000.1"/>
    <property type="molecule type" value="Genomic_DNA"/>
</dbReference>
<dbReference type="RefSeq" id="WP_240568614.1">
    <property type="nucleotide sequence ID" value="NZ_JAKVPY010000014.1"/>
</dbReference>
<protein>
    <submittedName>
        <fullName evidence="1">Uncharacterized protein</fullName>
    </submittedName>
</protein>
<comment type="caution">
    <text evidence="1">The sequence shown here is derived from an EMBL/GenBank/DDBJ whole genome shotgun (WGS) entry which is preliminary data.</text>
</comment>